<proteinExistence type="predicted"/>
<keyword evidence="2" id="KW-1185">Reference proteome</keyword>
<comment type="caution">
    <text evidence="1">The sequence shown here is derived from an EMBL/GenBank/DDBJ whole genome shotgun (WGS) entry which is preliminary data.</text>
</comment>
<protein>
    <recommendedName>
        <fullName evidence="3">WXG100 family type VII secretion target</fullName>
    </recommendedName>
</protein>
<dbReference type="RefSeq" id="WP_387341817.1">
    <property type="nucleotide sequence ID" value="NZ_JBIAXI010000006.1"/>
</dbReference>
<gene>
    <name evidence="1" type="ORF">ACFY05_11280</name>
</gene>
<evidence type="ECO:0008006" key="3">
    <source>
        <dbReference type="Google" id="ProtNLM"/>
    </source>
</evidence>
<accession>A0ABW6V294</accession>
<dbReference type="EMBL" id="JBIAXI010000006">
    <property type="protein sequence ID" value="MFF4773429.1"/>
    <property type="molecule type" value="Genomic_DNA"/>
</dbReference>
<name>A0ABW6V294_MICFU</name>
<organism evidence="1 2">
    <name type="scientific">Microtetraspora fusca</name>
    <dbReference type="NCBI Taxonomy" id="1997"/>
    <lineage>
        <taxon>Bacteria</taxon>
        <taxon>Bacillati</taxon>
        <taxon>Actinomycetota</taxon>
        <taxon>Actinomycetes</taxon>
        <taxon>Streptosporangiales</taxon>
        <taxon>Streptosporangiaceae</taxon>
        <taxon>Microtetraspora</taxon>
    </lineage>
</organism>
<reference evidence="1 2" key="1">
    <citation type="submission" date="2024-10" db="EMBL/GenBank/DDBJ databases">
        <title>The Natural Products Discovery Center: Release of the First 8490 Sequenced Strains for Exploring Actinobacteria Biosynthetic Diversity.</title>
        <authorList>
            <person name="Kalkreuter E."/>
            <person name="Kautsar S.A."/>
            <person name="Yang D."/>
            <person name="Bader C.D."/>
            <person name="Teijaro C.N."/>
            <person name="Fluegel L."/>
            <person name="Davis C.M."/>
            <person name="Simpson J.R."/>
            <person name="Lauterbach L."/>
            <person name="Steele A.D."/>
            <person name="Gui C."/>
            <person name="Meng S."/>
            <person name="Li G."/>
            <person name="Viehrig K."/>
            <person name="Ye F."/>
            <person name="Su P."/>
            <person name="Kiefer A.F."/>
            <person name="Nichols A."/>
            <person name="Cepeda A.J."/>
            <person name="Yan W."/>
            <person name="Fan B."/>
            <person name="Jiang Y."/>
            <person name="Adhikari A."/>
            <person name="Zheng C.-J."/>
            <person name="Schuster L."/>
            <person name="Cowan T.M."/>
            <person name="Smanski M.J."/>
            <person name="Chevrette M.G."/>
            <person name="De Carvalho L.P.S."/>
            <person name="Shen B."/>
        </authorList>
    </citation>
    <scope>NUCLEOTIDE SEQUENCE [LARGE SCALE GENOMIC DNA]</scope>
    <source>
        <strain evidence="1 2">NPDC001281</strain>
    </source>
</reference>
<evidence type="ECO:0000313" key="2">
    <source>
        <dbReference type="Proteomes" id="UP001602119"/>
    </source>
</evidence>
<dbReference type="Proteomes" id="UP001602119">
    <property type="component" value="Unassembled WGS sequence"/>
</dbReference>
<evidence type="ECO:0000313" key="1">
    <source>
        <dbReference type="EMBL" id="MFF4773429.1"/>
    </source>
</evidence>
<sequence>MSQSANEAVPNPQRQALERTLAEVRMRVSILEAALDPAHRQFTGQPTWVGPAARRFADDLSARRVRLRQAAQAIVTTLEEEIRALPAYAPPSFPGYR</sequence>